<accession>A0ABS0AMR2</accession>
<dbReference type="PANTHER" id="PTHR34138:SF1">
    <property type="entry name" value="CELL SHAPE-DETERMINING PROTEIN MREC"/>
    <property type="match status" value="1"/>
</dbReference>
<evidence type="ECO:0000256" key="3">
    <source>
        <dbReference type="ARBA" id="ARBA00022960"/>
    </source>
</evidence>
<evidence type="ECO:0000313" key="10">
    <source>
        <dbReference type="Proteomes" id="UP000662703"/>
    </source>
</evidence>
<keyword evidence="6" id="KW-0175">Coiled coil</keyword>
<dbReference type="InterPro" id="IPR055342">
    <property type="entry name" value="MreC_beta-barrel_core"/>
</dbReference>
<feature type="region of interest" description="Disordered" evidence="7">
    <location>
        <begin position="269"/>
        <end position="294"/>
    </location>
</feature>
<evidence type="ECO:0000256" key="4">
    <source>
        <dbReference type="ARBA" id="ARBA00032089"/>
    </source>
</evidence>
<dbReference type="EMBL" id="ARXX01000005">
    <property type="protein sequence ID" value="MBF5055224.1"/>
    <property type="molecule type" value="Genomic_DNA"/>
</dbReference>
<comment type="caution">
    <text evidence="9">The sequence shown here is derived from an EMBL/GenBank/DDBJ whole genome shotgun (WGS) entry which is preliminary data.</text>
</comment>
<dbReference type="NCBIfam" id="TIGR00219">
    <property type="entry name" value="mreC"/>
    <property type="match status" value="1"/>
</dbReference>
<dbReference type="PANTHER" id="PTHR34138">
    <property type="entry name" value="CELL SHAPE-DETERMINING PROTEIN MREC"/>
    <property type="match status" value="1"/>
</dbReference>
<dbReference type="InterPro" id="IPR042177">
    <property type="entry name" value="Cell/Rod_1"/>
</dbReference>
<evidence type="ECO:0000313" key="9">
    <source>
        <dbReference type="EMBL" id="MBF5055224.1"/>
    </source>
</evidence>
<evidence type="ECO:0000256" key="5">
    <source>
        <dbReference type="PIRNR" id="PIRNR038471"/>
    </source>
</evidence>
<feature type="coiled-coil region" evidence="6">
    <location>
        <begin position="58"/>
        <end position="102"/>
    </location>
</feature>
<evidence type="ECO:0000256" key="1">
    <source>
        <dbReference type="ARBA" id="ARBA00009369"/>
    </source>
</evidence>
<sequence>MSSANPTYRLLIALVLAVVLIALDQRSRWVEPVRYGFGYLTAPVHYLAHLPVDAVNGFMRLTETRTKLMESRERLERQVLILEQKVQRLAVLQAENTRLRELLNSSANLDASVLVAEIIGVDPDPNRQELVINKGVRDDVAQGQAVLDSEGLIGQVVETGPLSARVLLITDASHAMSVQVNRNGVRAILAGTGQGSRLRLLYVPDTADIREGDLLVSTGLGQLYPRGYPVARVVSVRHHSGAAFSEIEARPTAHLDRVSHVLLVQAMEPVSGPDMEREPGDAAAGGEEAADAAQ</sequence>
<reference evidence="9 10" key="1">
    <citation type="submission" date="2012-09" db="EMBL/GenBank/DDBJ databases">
        <title>Genome Sequence of alkane-degrading Bacterium Alcanivorax sp. 521-1.</title>
        <authorList>
            <person name="Lai Q."/>
            <person name="Shao Z."/>
        </authorList>
    </citation>
    <scope>NUCLEOTIDE SEQUENCE [LARGE SCALE GENOMIC DNA]</scope>
    <source>
        <strain evidence="9 10">521-1</strain>
    </source>
</reference>
<dbReference type="InterPro" id="IPR007221">
    <property type="entry name" value="MreC"/>
</dbReference>
<keyword evidence="10" id="KW-1185">Reference proteome</keyword>
<gene>
    <name evidence="9" type="ORF">Y5W_00518</name>
</gene>
<dbReference type="InterPro" id="IPR042175">
    <property type="entry name" value="Cell/Rod_MreC_2"/>
</dbReference>
<dbReference type="Proteomes" id="UP000662703">
    <property type="component" value="Unassembled WGS sequence"/>
</dbReference>
<comment type="function">
    <text evidence="5">Involved in formation and maintenance of cell shape.</text>
</comment>
<organism evidence="9 10">
    <name type="scientific">Alloalcanivorax profundimaris</name>
    <dbReference type="NCBI Taxonomy" id="2735259"/>
    <lineage>
        <taxon>Bacteria</taxon>
        <taxon>Pseudomonadati</taxon>
        <taxon>Pseudomonadota</taxon>
        <taxon>Gammaproteobacteria</taxon>
        <taxon>Oceanospirillales</taxon>
        <taxon>Alcanivoracaceae</taxon>
        <taxon>Alloalcanivorax</taxon>
    </lineage>
</organism>
<evidence type="ECO:0000256" key="7">
    <source>
        <dbReference type="SAM" id="MobiDB-lite"/>
    </source>
</evidence>
<evidence type="ECO:0000256" key="6">
    <source>
        <dbReference type="SAM" id="Coils"/>
    </source>
</evidence>
<feature type="compositionally biased region" description="Low complexity" evidence="7">
    <location>
        <begin position="281"/>
        <end position="294"/>
    </location>
</feature>
<dbReference type="Gene3D" id="2.40.10.350">
    <property type="entry name" value="Rod shape-determining protein MreC, domain 2"/>
    <property type="match status" value="1"/>
</dbReference>
<dbReference type="Gene3D" id="2.40.10.340">
    <property type="entry name" value="Rod shape-determining protein MreC, domain 1"/>
    <property type="match status" value="1"/>
</dbReference>
<evidence type="ECO:0000259" key="8">
    <source>
        <dbReference type="Pfam" id="PF04085"/>
    </source>
</evidence>
<name>A0ABS0AMR2_9GAMM</name>
<comment type="similarity">
    <text evidence="1 5">Belongs to the MreC family.</text>
</comment>
<evidence type="ECO:0000256" key="2">
    <source>
        <dbReference type="ARBA" id="ARBA00013855"/>
    </source>
</evidence>
<dbReference type="PIRSF" id="PIRSF038471">
    <property type="entry name" value="MreC"/>
    <property type="match status" value="1"/>
</dbReference>
<feature type="domain" description="Rod shape-determining protein MreC beta-barrel core" evidence="8">
    <location>
        <begin position="118"/>
        <end position="265"/>
    </location>
</feature>
<proteinExistence type="inferred from homology"/>
<protein>
    <recommendedName>
        <fullName evidence="2 5">Cell shape-determining protein MreC</fullName>
    </recommendedName>
    <alternativeName>
        <fullName evidence="4 5">Cell shape protein MreC</fullName>
    </alternativeName>
</protein>
<dbReference type="Pfam" id="PF04085">
    <property type="entry name" value="MreC"/>
    <property type="match status" value="1"/>
</dbReference>
<dbReference type="RefSeq" id="WP_194864084.1">
    <property type="nucleotide sequence ID" value="NZ_ARXX01000005.1"/>
</dbReference>
<keyword evidence="3 5" id="KW-0133">Cell shape</keyword>